<dbReference type="EMBL" id="CADEAL010000044">
    <property type="protein sequence ID" value="CAB1413216.1"/>
    <property type="molecule type" value="Genomic_DNA"/>
</dbReference>
<evidence type="ECO:0000256" key="1">
    <source>
        <dbReference type="SAM" id="MobiDB-lite"/>
    </source>
</evidence>
<protein>
    <submittedName>
        <fullName evidence="2">Uncharacterized protein</fullName>
    </submittedName>
</protein>
<comment type="caution">
    <text evidence="2">The sequence shown here is derived from an EMBL/GenBank/DDBJ whole genome shotgun (WGS) entry which is preliminary data.</text>
</comment>
<feature type="region of interest" description="Disordered" evidence="1">
    <location>
        <begin position="109"/>
        <end position="133"/>
    </location>
</feature>
<dbReference type="AlphaFoldDB" id="A0A9N7TIN1"/>
<name>A0A9N7TIN1_PLEPL</name>
<proteinExistence type="predicted"/>
<keyword evidence="3" id="KW-1185">Reference proteome</keyword>
<sequence>MASTQPYGDVKVTELRFSAGQYKQAPPCTQPGTHHPNPRLIGERSKTEELQESARALRHRSRKTAGGCVIGKKRYPLDTLSSAPTWPHKLLMLERTSTSSPHHYPVDPAASVCPSSTNTQRGRCVSFTTRARE</sequence>
<feature type="region of interest" description="Disordered" evidence="1">
    <location>
        <begin position="22"/>
        <end position="47"/>
    </location>
</feature>
<organism evidence="2 3">
    <name type="scientific">Pleuronectes platessa</name>
    <name type="common">European plaice</name>
    <dbReference type="NCBI Taxonomy" id="8262"/>
    <lineage>
        <taxon>Eukaryota</taxon>
        <taxon>Metazoa</taxon>
        <taxon>Chordata</taxon>
        <taxon>Craniata</taxon>
        <taxon>Vertebrata</taxon>
        <taxon>Euteleostomi</taxon>
        <taxon>Actinopterygii</taxon>
        <taxon>Neopterygii</taxon>
        <taxon>Teleostei</taxon>
        <taxon>Neoteleostei</taxon>
        <taxon>Acanthomorphata</taxon>
        <taxon>Carangaria</taxon>
        <taxon>Pleuronectiformes</taxon>
        <taxon>Pleuronectoidei</taxon>
        <taxon>Pleuronectidae</taxon>
        <taxon>Pleuronectes</taxon>
    </lineage>
</organism>
<dbReference type="Proteomes" id="UP001153269">
    <property type="component" value="Unassembled WGS sequence"/>
</dbReference>
<evidence type="ECO:0000313" key="2">
    <source>
        <dbReference type="EMBL" id="CAB1413216.1"/>
    </source>
</evidence>
<reference evidence="2" key="1">
    <citation type="submission" date="2020-03" db="EMBL/GenBank/DDBJ databases">
        <authorList>
            <person name="Weist P."/>
        </authorList>
    </citation>
    <scope>NUCLEOTIDE SEQUENCE</scope>
</reference>
<evidence type="ECO:0000313" key="3">
    <source>
        <dbReference type="Proteomes" id="UP001153269"/>
    </source>
</evidence>
<feature type="compositionally biased region" description="Polar residues" evidence="1">
    <location>
        <begin position="113"/>
        <end position="133"/>
    </location>
</feature>
<accession>A0A9N7TIN1</accession>
<gene>
    <name evidence="2" type="ORF">PLEPLA_LOCUS916</name>
</gene>